<dbReference type="Ensembl" id="ENSOCUT00000044630.1">
    <property type="protein sequence ID" value="ENSOCUP00000041544.1"/>
    <property type="gene ID" value="ENSOCUG00000038083.1"/>
</dbReference>
<dbReference type="AlphaFoldDB" id="A0A5F9D5V8"/>
<feature type="region of interest" description="Disordered" evidence="1">
    <location>
        <begin position="181"/>
        <end position="205"/>
    </location>
</feature>
<reference evidence="2 3" key="1">
    <citation type="journal article" date="2011" name="Nature">
        <title>A high-resolution map of human evolutionary constraint using 29 mammals.</title>
        <authorList>
            <person name="Lindblad-Toh K."/>
            <person name="Garber M."/>
            <person name="Zuk O."/>
            <person name="Lin M.F."/>
            <person name="Parker B.J."/>
            <person name="Washietl S."/>
            <person name="Kheradpour P."/>
            <person name="Ernst J."/>
            <person name="Jordan G."/>
            <person name="Mauceli E."/>
            <person name="Ward L.D."/>
            <person name="Lowe C.B."/>
            <person name="Holloway A.K."/>
            <person name="Clamp M."/>
            <person name="Gnerre S."/>
            <person name="Alfoldi J."/>
            <person name="Beal K."/>
            <person name="Chang J."/>
            <person name="Clawson H."/>
            <person name="Cuff J."/>
            <person name="Di Palma F."/>
            <person name="Fitzgerald S."/>
            <person name="Flicek P."/>
            <person name="Guttman M."/>
            <person name="Hubisz M.J."/>
            <person name="Jaffe D.B."/>
            <person name="Jungreis I."/>
            <person name="Kent W.J."/>
            <person name="Kostka D."/>
            <person name="Lara M."/>
            <person name="Martins A.L."/>
            <person name="Massingham T."/>
            <person name="Moltke I."/>
            <person name="Raney B.J."/>
            <person name="Rasmussen M.D."/>
            <person name="Robinson J."/>
            <person name="Stark A."/>
            <person name="Vilella A.J."/>
            <person name="Wen J."/>
            <person name="Xie X."/>
            <person name="Zody M.C."/>
            <person name="Baldwin J."/>
            <person name="Bloom T."/>
            <person name="Chin C.W."/>
            <person name="Heiman D."/>
            <person name="Nicol R."/>
            <person name="Nusbaum C."/>
            <person name="Young S."/>
            <person name="Wilkinson J."/>
            <person name="Worley K.C."/>
            <person name="Kovar C.L."/>
            <person name="Muzny D.M."/>
            <person name="Gibbs R.A."/>
            <person name="Cree A."/>
            <person name="Dihn H.H."/>
            <person name="Fowler G."/>
            <person name="Jhangiani S."/>
            <person name="Joshi V."/>
            <person name="Lee S."/>
            <person name="Lewis L.R."/>
            <person name="Nazareth L.V."/>
            <person name="Okwuonu G."/>
            <person name="Santibanez J."/>
            <person name="Warren W.C."/>
            <person name="Mardis E.R."/>
            <person name="Weinstock G.M."/>
            <person name="Wilson R.K."/>
            <person name="Delehaunty K."/>
            <person name="Dooling D."/>
            <person name="Fronik C."/>
            <person name="Fulton L."/>
            <person name="Fulton B."/>
            <person name="Graves T."/>
            <person name="Minx P."/>
            <person name="Sodergren E."/>
            <person name="Birney E."/>
            <person name="Margulies E.H."/>
            <person name="Herrero J."/>
            <person name="Green E.D."/>
            <person name="Haussler D."/>
            <person name="Siepel A."/>
            <person name="Goldman N."/>
            <person name="Pollard K.S."/>
            <person name="Pedersen J.S."/>
            <person name="Lander E.S."/>
            <person name="Kellis M."/>
        </authorList>
    </citation>
    <scope>NUCLEOTIDE SEQUENCE [LARGE SCALE GENOMIC DNA]</scope>
    <source>
        <strain evidence="2 3">Thorbecke inbred</strain>
    </source>
</reference>
<dbReference type="EMBL" id="AAGW02006311">
    <property type="status" value="NOT_ANNOTATED_CDS"/>
    <property type="molecule type" value="Genomic_DNA"/>
</dbReference>
<evidence type="ECO:0000256" key="1">
    <source>
        <dbReference type="SAM" id="MobiDB-lite"/>
    </source>
</evidence>
<evidence type="ECO:0000313" key="2">
    <source>
        <dbReference type="Ensembl" id="ENSOCUP00000041544.1"/>
    </source>
</evidence>
<dbReference type="GeneTree" id="ENSGT00900000143213"/>
<feature type="region of interest" description="Disordered" evidence="1">
    <location>
        <begin position="1"/>
        <end position="161"/>
    </location>
</feature>
<evidence type="ECO:0000313" key="3">
    <source>
        <dbReference type="Proteomes" id="UP000001811"/>
    </source>
</evidence>
<protein>
    <submittedName>
        <fullName evidence="2">Uncharacterized protein</fullName>
    </submittedName>
</protein>
<dbReference type="Proteomes" id="UP000001811">
    <property type="component" value="Chromosome 2"/>
</dbReference>
<keyword evidence="3" id="KW-1185">Reference proteome</keyword>
<feature type="compositionally biased region" description="Low complexity" evidence="1">
    <location>
        <begin position="90"/>
        <end position="99"/>
    </location>
</feature>
<dbReference type="Bgee" id="ENSOCUG00000038083">
    <property type="expression patterns" value="Expressed in frontal cortex and 3 other cell types or tissues"/>
</dbReference>
<feature type="compositionally biased region" description="Pro residues" evidence="1">
    <location>
        <begin position="31"/>
        <end position="46"/>
    </location>
</feature>
<accession>A0A5F9D5V8</accession>
<reference evidence="2" key="2">
    <citation type="submission" date="2025-08" db="UniProtKB">
        <authorList>
            <consortium name="Ensembl"/>
        </authorList>
    </citation>
    <scope>IDENTIFICATION</scope>
    <source>
        <strain evidence="2">Thorbecke</strain>
    </source>
</reference>
<feature type="compositionally biased region" description="Low complexity" evidence="1">
    <location>
        <begin position="144"/>
        <end position="161"/>
    </location>
</feature>
<reference evidence="2" key="3">
    <citation type="submission" date="2025-09" db="UniProtKB">
        <authorList>
            <consortium name="Ensembl"/>
        </authorList>
    </citation>
    <scope>IDENTIFICATION</scope>
    <source>
        <strain evidence="2">Thorbecke</strain>
    </source>
</reference>
<proteinExistence type="predicted"/>
<name>A0A5F9D5V8_RABIT</name>
<dbReference type="InParanoid" id="A0A5F9D5V8"/>
<sequence>MWCAPKLDAPHATPRRPLRVSGTIQSRARRPPAPPPPPPPPPPPGEPSSAPHRSILRSIAGHPPRGSRRGRQSLGRRERRGRGGAGGAGWAAEPAASPRQGTHPLPPSDSLLRVRESAVPCAPNNPKHSRGEGSWRGARRQRQLRGTAGAARGAAPGLPGLQVLESYSPRVAGASACRGWGAGKLFKAPPGGSSLLHDSHPARSH</sequence>
<organism evidence="2 3">
    <name type="scientific">Oryctolagus cuniculus</name>
    <name type="common">Rabbit</name>
    <dbReference type="NCBI Taxonomy" id="9986"/>
    <lineage>
        <taxon>Eukaryota</taxon>
        <taxon>Metazoa</taxon>
        <taxon>Chordata</taxon>
        <taxon>Craniata</taxon>
        <taxon>Vertebrata</taxon>
        <taxon>Euteleostomi</taxon>
        <taxon>Mammalia</taxon>
        <taxon>Eutheria</taxon>
        <taxon>Euarchontoglires</taxon>
        <taxon>Glires</taxon>
        <taxon>Lagomorpha</taxon>
        <taxon>Leporidae</taxon>
        <taxon>Oryctolagus</taxon>
    </lineage>
</organism>